<feature type="transmembrane region" description="Helical" evidence="2">
    <location>
        <begin position="109"/>
        <end position="127"/>
    </location>
</feature>
<keyword evidence="2" id="KW-0472">Membrane</keyword>
<evidence type="ECO:0000256" key="2">
    <source>
        <dbReference type="SAM" id="Phobius"/>
    </source>
</evidence>
<reference evidence="5" key="1">
    <citation type="submission" date="2024-06" db="EMBL/GenBank/DDBJ databases">
        <authorList>
            <person name="Ryan C."/>
        </authorList>
    </citation>
    <scope>NUCLEOTIDE SEQUENCE [LARGE SCALE GENOMIC DNA]</scope>
</reference>
<keyword evidence="2" id="KW-1133">Transmembrane helix</keyword>
<evidence type="ECO:0000256" key="1">
    <source>
        <dbReference type="SAM" id="MobiDB-lite"/>
    </source>
</evidence>
<name>A0ABC9D7V6_9POAL</name>
<organism evidence="4 5">
    <name type="scientific">Urochloa decumbens</name>
    <dbReference type="NCBI Taxonomy" id="240449"/>
    <lineage>
        <taxon>Eukaryota</taxon>
        <taxon>Viridiplantae</taxon>
        <taxon>Streptophyta</taxon>
        <taxon>Embryophyta</taxon>
        <taxon>Tracheophyta</taxon>
        <taxon>Spermatophyta</taxon>
        <taxon>Magnoliopsida</taxon>
        <taxon>Liliopsida</taxon>
        <taxon>Poales</taxon>
        <taxon>Poaceae</taxon>
        <taxon>PACMAD clade</taxon>
        <taxon>Panicoideae</taxon>
        <taxon>Panicodae</taxon>
        <taxon>Paniceae</taxon>
        <taxon>Melinidinae</taxon>
        <taxon>Urochloa</taxon>
    </lineage>
</organism>
<dbReference type="Pfam" id="PF04578">
    <property type="entry name" value="DUF594"/>
    <property type="match status" value="1"/>
</dbReference>
<dbReference type="AlphaFoldDB" id="A0ABC9D7V6"/>
<dbReference type="InterPro" id="IPR007658">
    <property type="entry name" value="DUF594"/>
</dbReference>
<evidence type="ECO:0000313" key="4">
    <source>
        <dbReference type="EMBL" id="CAL5033475.1"/>
    </source>
</evidence>
<evidence type="ECO:0000313" key="5">
    <source>
        <dbReference type="Proteomes" id="UP001497457"/>
    </source>
</evidence>
<feature type="domain" description="DUF4220" evidence="3">
    <location>
        <begin position="16"/>
        <end position="333"/>
    </location>
</feature>
<feature type="transmembrane region" description="Helical" evidence="2">
    <location>
        <begin position="12"/>
        <end position="34"/>
    </location>
</feature>
<gene>
    <name evidence="4" type="ORF">URODEC1_LOCUS82686</name>
</gene>
<dbReference type="Proteomes" id="UP001497457">
    <property type="component" value="Chromosome 31b"/>
</dbReference>
<reference evidence="4 5" key="2">
    <citation type="submission" date="2024-10" db="EMBL/GenBank/DDBJ databases">
        <authorList>
            <person name="Ryan C."/>
        </authorList>
    </citation>
    <scope>NUCLEOTIDE SEQUENCE [LARGE SCALE GENOMIC DNA]</scope>
</reference>
<feature type="transmembrane region" description="Helical" evidence="2">
    <location>
        <begin position="257"/>
        <end position="277"/>
    </location>
</feature>
<dbReference type="PANTHER" id="PTHR31325">
    <property type="entry name" value="OS01G0798800 PROTEIN-RELATED"/>
    <property type="match status" value="1"/>
</dbReference>
<feature type="region of interest" description="Disordered" evidence="1">
    <location>
        <begin position="616"/>
        <end position="635"/>
    </location>
</feature>
<dbReference type="InterPro" id="IPR025315">
    <property type="entry name" value="DUF4220"/>
</dbReference>
<protein>
    <recommendedName>
        <fullName evidence="3">DUF4220 domain-containing protein</fullName>
    </recommendedName>
</protein>
<keyword evidence="2" id="KW-0812">Transmembrane</keyword>
<keyword evidence="5" id="KW-1185">Reference proteome</keyword>
<feature type="transmembrane region" description="Helical" evidence="2">
    <location>
        <begin position="297"/>
        <end position="315"/>
    </location>
</feature>
<accession>A0ABC9D7V6</accession>
<sequence length="635" mass="72689">MARKKHIRPIFRFSIWLAYLGGEALAIYALATLFNRRSKVRYSSATGSQKLEVLWAPIVLMHLGGQITISAYNIEDNELWRRHIVTAVSHVAVALYVFCKSWSPSAADGRLLAAAILLFILGFIKCFEKPLALKRNTFSSIVSSFYVAPRTKTTSREVDLEEYIQDTRDFIKRNEIPPTLDKDGRLPHMKELSINDRLFVDFAYAYPNRLAKLKSFWFISGEEAYETIRLGISNTFNIIYTKFSCFDDQFRTDGYDVFTSFLIWLLTLLLPIVPIGLFHSCRKEGYSGSDIKVTFSLLYITYLLEISSFFLMVNYDEEWTVMVAQHSLIGHLAYSRRRTWLMGITELLQCLKPSCYSSKDITALVHDHVRDGWTEYITDVESYWKFNDMRGHLTLERNGCEQTLRGSIEKPFDESVITWHVATDFCFYHKGTSSNLESATLCKQISNYMMHLLFSNPEMLMPGSRGKLFKAAYGGLEIILQGEDVSRLEGRQIDEMIIDELESRQGIIRDAWVLAGELMRLGDAKMWEVIRGVWVEMLCYSAARCRGYLHAKSLGSGGEYLTFVSLLMAHAGLETFPEREQRVQLRLPKEVKMHMVTIRRMKGDIEEAARKKAALSNNQGNEAAAPSPEVEIVVS</sequence>
<dbReference type="Pfam" id="PF13968">
    <property type="entry name" value="DUF4220"/>
    <property type="match status" value="1"/>
</dbReference>
<dbReference type="EMBL" id="OZ075141">
    <property type="protein sequence ID" value="CAL5033475.1"/>
    <property type="molecule type" value="Genomic_DNA"/>
</dbReference>
<proteinExistence type="predicted"/>
<evidence type="ECO:0000259" key="3">
    <source>
        <dbReference type="Pfam" id="PF13968"/>
    </source>
</evidence>